<dbReference type="STRING" id="291195.A0A437ANK9"/>
<dbReference type="OrthoDB" id="10250260at2759"/>
<dbReference type="InterPro" id="IPR000630">
    <property type="entry name" value="Ribosomal_uS8"/>
</dbReference>
<dbReference type="Gene3D" id="3.30.1490.10">
    <property type="match status" value="1"/>
</dbReference>
<dbReference type="GO" id="GO:0006412">
    <property type="term" value="P:translation"/>
    <property type="evidence" value="ECO:0007669"/>
    <property type="project" value="InterPro"/>
</dbReference>
<evidence type="ECO:0000313" key="4">
    <source>
        <dbReference type="EMBL" id="RVD92801.1"/>
    </source>
</evidence>
<evidence type="ECO:0000313" key="5">
    <source>
        <dbReference type="Proteomes" id="UP000282876"/>
    </source>
</evidence>
<keyword evidence="3" id="KW-0687">Ribonucleoprotein</keyword>
<comment type="caution">
    <text evidence="4">The sequence shown here is derived from an EMBL/GenBank/DDBJ whole genome shotgun (WGS) entry which is preliminary data.</text>
</comment>
<dbReference type="GO" id="GO:0003735">
    <property type="term" value="F:structural constituent of ribosome"/>
    <property type="evidence" value="ECO:0007669"/>
    <property type="project" value="InterPro"/>
</dbReference>
<dbReference type="EMBL" id="RCSS01000142">
    <property type="protein sequence ID" value="RVD92801.1"/>
    <property type="molecule type" value="Genomic_DNA"/>
</dbReference>
<dbReference type="GO" id="GO:1990904">
    <property type="term" value="C:ribonucleoprotein complex"/>
    <property type="evidence" value="ECO:0007669"/>
    <property type="project" value="UniProtKB-KW"/>
</dbReference>
<keyword evidence="5" id="KW-1185">Reference proteome</keyword>
<dbReference type="Pfam" id="PF00410">
    <property type="entry name" value="Ribosomal_S8"/>
    <property type="match status" value="1"/>
</dbReference>
<dbReference type="Proteomes" id="UP000282876">
    <property type="component" value="Unassembled WGS sequence"/>
</dbReference>
<dbReference type="AlphaFoldDB" id="A0A437ANK9"/>
<dbReference type="VEuPathDB" id="MicrosporidiaDB:TUBRATIS_006850"/>
<gene>
    <name evidence="4" type="ORF">TUBRATIS_006850</name>
</gene>
<evidence type="ECO:0000256" key="1">
    <source>
        <dbReference type="ARBA" id="ARBA00006471"/>
    </source>
</evidence>
<keyword evidence="2" id="KW-0689">Ribosomal protein</keyword>
<evidence type="ECO:0000256" key="2">
    <source>
        <dbReference type="ARBA" id="ARBA00022980"/>
    </source>
</evidence>
<evidence type="ECO:0000256" key="3">
    <source>
        <dbReference type="ARBA" id="ARBA00023274"/>
    </source>
</evidence>
<proteinExistence type="inferred from homology"/>
<accession>A0A437ANK9</accession>
<dbReference type="Gene3D" id="3.30.1370.30">
    <property type="match status" value="1"/>
</dbReference>
<dbReference type="InterPro" id="IPR035987">
    <property type="entry name" value="Ribosomal_uS8_sf"/>
</dbReference>
<name>A0A437ANK9_9MICR</name>
<dbReference type="GO" id="GO:0005840">
    <property type="term" value="C:ribosome"/>
    <property type="evidence" value="ECO:0007669"/>
    <property type="project" value="UniProtKB-KW"/>
</dbReference>
<dbReference type="SUPFAM" id="SSF56047">
    <property type="entry name" value="Ribosomal protein S8"/>
    <property type="match status" value="1"/>
</dbReference>
<sequence>MMNKLTATCKAINNANRRGKKSVLIRFTDKITRPFLEKMQKCGYIGNITYIKDNREGKVVVELTGRLNKCGSICPNYHLKFNDVESFRSKLLPARQFGHLILTCDKGIIDHNEAITYNTGGMVLGYFY</sequence>
<protein>
    <submittedName>
        <fullName evidence="4">40S ribosomal S15A</fullName>
    </submittedName>
</protein>
<comment type="similarity">
    <text evidence="1">Belongs to the universal ribosomal protein uS8 family.</text>
</comment>
<reference evidence="4 5" key="1">
    <citation type="submission" date="2018-10" db="EMBL/GenBank/DDBJ databases">
        <title>Draft genome sequence of the microsporidian Tubulinosema ratisbonensis.</title>
        <authorList>
            <person name="Polonais V."/>
            <person name="Peyretaillade E."/>
            <person name="Niehus S."/>
            <person name="Wawrzyniak I."/>
            <person name="Franchet A."/>
            <person name="Gaspin C."/>
            <person name="Reichstadt M."/>
            <person name="Belser C."/>
            <person name="Labadie K."/>
            <person name="Delbac F."/>
            <person name="Ferrandon D."/>
        </authorList>
    </citation>
    <scope>NUCLEOTIDE SEQUENCE [LARGE SCALE GENOMIC DNA]</scope>
    <source>
        <strain evidence="4 5">Franzen</strain>
    </source>
</reference>
<organism evidence="4 5">
    <name type="scientific">Tubulinosema ratisbonensis</name>
    <dbReference type="NCBI Taxonomy" id="291195"/>
    <lineage>
        <taxon>Eukaryota</taxon>
        <taxon>Fungi</taxon>
        <taxon>Fungi incertae sedis</taxon>
        <taxon>Microsporidia</taxon>
        <taxon>Tubulinosematoidea</taxon>
        <taxon>Tubulinosematidae</taxon>
        <taxon>Tubulinosema</taxon>
    </lineage>
</organism>
<dbReference type="PANTHER" id="PTHR11758">
    <property type="entry name" value="40S RIBOSOMAL PROTEIN S15A"/>
    <property type="match status" value="1"/>
</dbReference>